<sequence>MYNCSARLDCPMMGMPMAPPGCDVKLKPDSNGCPMPEIVAEERKFNKSKKKDRRYTKEPFIILEYPLSHLSKHVYVFRALGRRSAAAAQEIPPPTTVRRLLHSIEACHAYTTGNFVRLDTLSMDREAQHNTLPVEQRCAQRLAQTISLAIHPKHTFSLSQLAARDICMVETLINDDYYISYIYTTTIYDYYILYDRRGNCHVLTISAPLSIFTRYRATSAILQRSINFVTQTVGSISSCKPQHRRLRPRRSVIMIRRRRRQPLQHAPKLAPSCTIFSPACVIIVRCLVLCYQQWLASITAPSTSTTSVCTAFVPTTTEPTITTSRKSPSSFTIGTISISSTSPGSSLKLHKAHDEPSIPPLVTKSEATTRPDMSAAVIITCVRIAGQSRCLRYLYLHTRLD</sequence>
<dbReference type="Proteomes" id="UP000053676">
    <property type="component" value="Unassembled WGS sequence"/>
</dbReference>
<accession>W2SR16</accession>
<proteinExistence type="predicted"/>
<evidence type="ECO:0000313" key="2">
    <source>
        <dbReference type="Proteomes" id="UP000053676"/>
    </source>
</evidence>
<dbReference type="EMBL" id="KI668833">
    <property type="protein sequence ID" value="ETN71266.1"/>
    <property type="molecule type" value="Genomic_DNA"/>
</dbReference>
<reference evidence="2" key="1">
    <citation type="journal article" date="2014" name="Nat. Genet.">
        <title>Genome of the human hookworm Necator americanus.</title>
        <authorList>
            <person name="Tang Y.T."/>
            <person name="Gao X."/>
            <person name="Rosa B.A."/>
            <person name="Abubucker S."/>
            <person name="Hallsworth-Pepin K."/>
            <person name="Martin J."/>
            <person name="Tyagi R."/>
            <person name="Heizer E."/>
            <person name="Zhang X."/>
            <person name="Bhonagiri-Palsikar V."/>
            <person name="Minx P."/>
            <person name="Warren W.C."/>
            <person name="Wang Q."/>
            <person name="Zhan B."/>
            <person name="Hotez P.J."/>
            <person name="Sternberg P.W."/>
            <person name="Dougall A."/>
            <person name="Gaze S.T."/>
            <person name="Mulvenna J."/>
            <person name="Sotillo J."/>
            <person name="Ranganathan S."/>
            <person name="Rabelo E.M."/>
            <person name="Wilson R.K."/>
            <person name="Felgner P.L."/>
            <person name="Bethony J."/>
            <person name="Hawdon J.M."/>
            <person name="Gasser R.B."/>
            <person name="Loukas A."/>
            <person name="Mitreva M."/>
        </authorList>
    </citation>
    <scope>NUCLEOTIDE SEQUENCE [LARGE SCALE GENOMIC DNA]</scope>
</reference>
<protein>
    <submittedName>
        <fullName evidence="1">Uncharacterized protein</fullName>
    </submittedName>
</protein>
<keyword evidence="2" id="KW-1185">Reference proteome</keyword>
<gene>
    <name evidence="1" type="ORF">NECAME_14307</name>
</gene>
<name>W2SR16_NECAM</name>
<organism evidence="1 2">
    <name type="scientific">Necator americanus</name>
    <name type="common">Human hookworm</name>
    <dbReference type="NCBI Taxonomy" id="51031"/>
    <lineage>
        <taxon>Eukaryota</taxon>
        <taxon>Metazoa</taxon>
        <taxon>Ecdysozoa</taxon>
        <taxon>Nematoda</taxon>
        <taxon>Chromadorea</taxon>
        <taxon>Rhabditida</taxon>
        <taxon>Rhabditina</taxon>
        <taxon>Rhabditomorpha</taxon>
        <taxon>Strongyloidea</taxon>
        <taxon>Ancylostomatidae</taxon>
        <taxon>Bunostominae</taxon>
        <taxon>Necator</taxon>
    </lineage>
</organism>
<dbReference type="KEGG" id="nai:NECAME_14307"/>
<evidence type="ECO:0000313" key="1">
    <source>
        <dbReference type="EMBL" id="ETN71266.1"/>
    </source>
</evidence>
<dbReference type="AlphaFoldDB" id="W2SR16"/>